<comment type="caution">
    <text evidence="1">The sequence shown here is derived from an EMBL/GenBank/DDBJ whole genome shotgun (WGS) entry which is preliminary data.</text>
</comment>
<gene>
    <name evidence="1" type="ORF">GCM10010492_50700</name>
</gene>
<dbReference type="Proteomes" id="UP001500416">
    <property type="component" value="Unassembled WGS sequence"/>
</dbReference>
<keyword evidence="2" id="KW-1185">Reference proteome</keyword>
<dbReference type="InterPro" id="IPR011990">
    <property type="entry name" value="TPR-like_helical_dom_sf"/>
</dbReference>
<evidence type="ECO:0008006" key="3">
    <source>
        <dbReference type="Google" id="ProtNLM"/>
    </source>
</evidence>
<sequence length="78" mass="8464">MREAHALNQAGWYAARVDDLEPAQRFCAEALEITRRHDDRDAEARVLDSLGYIAHLAGADRGRLAVSSSSGARASRAA</sequence>
<protein>
    <recommendedName>
        <fullName evidence="3">Tetratricopeptide repeat protein</fullName>
    </recommendedName>
</protein>
<name>A0ABN0UBS5_9PSEU</name>
<evidence type="ECO:0000313" key="1">
    <source>
        <dbReference type="EMBL" id="GAA0245211.1"/>
    </source>
</evidence>
<dbReference type="EMBL" id="BAAABU010000013">
    <property type="protein sequence ID" value="GAA0245211.1"/>
    <property type="molecule type" value="Genomic_DNA"/>
</dbReference>
<reference evidence="1 2" key="1">
    <citation type="journal article" date="2019" name="Int. J. Syst. Evol. Microbiol.">
        <title>The Global Catalogue of Microorganisms (GCM) 10K type strain sequencing project: providing services to taxonomists for standard genome sequencing and annotation.</title>
        <authorList>
            <consortium name="The Broad Institute Genomics Platform"/>
            <consortium name="The Broad Institute Genome Sequencing Center for Infectious Disease"/>
            <person name="Wu L."/>
            <person name="Ma J."/>
        </authorList>
    </citation>
    <scope>NUCLEOTIDE SEQUENCE [LARGE SCALE GENOMIC DNA]</scope>
    <source>
        <strain evidence="1 2">JCM 3380</strain>
    </source>
</reference>
<accession>A0ABN0UBS5</accession>
<proteinExistence type="predicted"/>
<organism evidence="1 2">
    <name type="scientific">Saccharothrix mutabilis subsp. mutabilis</name>
    <dbReference type="NCBI Taxonomy" id="66855"/>
    <lineage>
        <taxon>Bacteria</taxon>
        <taxon>Bacillati</taxon>
        <taxon>Actinomycetota</taxon>
        <taxon>Actinomycetes</taxon>
        <taxon>Pseudonocardiales</taxon>
        <taxon>Pseudonocardiaceae</taxon>
        <taxon>Saccharothrix</taxon>
    </lineage>
</organism>
<dbReference type="Gene3D" id="1.25.40.10">
    <property type="entry name" value="Tetratricopeptide repeat domain"/>
    <property type="match status" value="1"/>
</dbReference>
<evidence type="ECO:0000313" key="2">
    <source>
        <dbReference type="Proteomes" id="UP001500416"/>
    </source>
</evidence>